<keyword evidence="1" id="KW-1133">Transmembrane helix</keyword>
<evidence type="ECO:0000313" key="3">
    <source>
        <dbReference type="EMBL" id="RYS82153.1"/>
    </source>
</evidence>
<protein>
    <recommendedName>
        <fullName evidence="6">DUF5640 domain-containing protein</fullName>
    </recommendedName>
</protein>
<feature type="transmembrane region" description="Helical" evidence="1">
    <location>
        <begin position="12"/>
        <end position="33"/>
    </location>
</feature>
<sequence>MILENNEEKRSTLWRTIVAISSILIVIVAVFFVTRLFVGNPLVGTWVSEDSGEVIKIESNGKVTLTDEDKKSFETVQSEVDTKTKVFTIHTEDTQAEGLLSGTYDYSIEKDTLTLTEREYGDQLVFVKREKK</sequence>
<evidence type="ECO:0000313" key="2">
    <source>
        <dbReference type="EMBL" id="CUO24813.1"/>
    </source>
</evidence>
<evidence type="ECO:0000313" key="4">
    <source>
        <dbReference type="Proteomes" id="UP000095787"/>
    </source>
</evidence>
<dbReference type="EMBL" id="CYZO01000027">
    <property type="protein sequence ID" value="CUO24813.1"/>
    <property type="molecule type" value="Genomic_DNA"/>
</dbReference>
<reference evidence="2 4" key="1">
    <citation type="submission" date="2015-09" db="EMBL/GenBank/DDBJ databases">
        <authorList>
            <consortium name="Pathogen Informatics"/>
        </authorList>
    </citation>
    <scope>NUCLEOTIDE SEQUENCE [LARGE SCALE GENOMIC DNA]</scope>
    <source>
        <strain evidence="2 4">2789STDY5834841</strain>
    </source>
</reference>
<keyword evidence="1" id="KW-0812">Transmembrane</keyword>
<dbReference type="EMBL" id="RCYR01000001">
    <property type="protein sequence ID" value="RYS82153.1"/>
    <property type="molecule type" value="Genomic_DNA"/>
</dbReference>
<accession>A0A174DH67</accession>
<keyword evidence="1" id="KW-0472">Membrane</keyword>
<proteinExistence type="predicted"/>
<dbReference type="GeneID" id="97328952"/>
<organism evidence="2 4">
    <name type="scientific">[Ruminococcus] torques</name>
    <dbReference type="NCBI Taxonomy" id="33039"/>
    <lineage>
        <taxon>Bacteria</taxon>
        <taxon>Bacillati</taxon>
        <taxon>Bacillota</taxon>
        <taxon>Clostridia</taxon>
        <taxon>Lachnospirales</taxon>
        <taxon>Lachnospiraceae</taxon>
        <taxon>Mediterraneibacter</taxon>
    </lineage>
</organism>
<evidence type="ECO:0000313" key="5">
    <source>
        <dbReference type="Proteomes" id="UP000292665"/>
    </source>
</evidence>
<dbReference type="RefSeq" id="WP_004845777.1">
    <property type="nucleotide sequence ID" value="NZ_AP028249.1"/>
</dbReference>
<dbReference type="AlphaFoldDB" id="A0A174DH67"/>
<reference evidence="3 5" key="2">
    <citation type="journal article" date="2019" name="Science, e1252229">
        <title>Invertible promoters mediate bacterial phase variation, antibiotic resistance, and host adaptation in the gut.</title>
        <authorList>
            <person name="Jiang X."/>
            <person name="Hall A.B."/>
            <person name="Arthur T.D."/>
            <person name="Plichta D.R."/>
            <person name="Covington C.T."/>
            <person name="Poyet M."/>
            <person name="Crothers J."/>
            <person name="Moses P.L."/>
            <person name="Tolonen A.C."/>
            <person name="Vlamakis H."/>
            <person name="Alm E.J."/>
            <person name="Xavier R.J."/>
        </authorList>
    </citation>
    <scope>NUCLEOTIDE SEQUENCE [LARGE SCALE GENOMIC DNA]</scope>
    <source>
        <strain evidence="5">aa_0143</strain>
        <strain evidence="3">Aa_0143</strain>
    </source>
</reference>
<evidence type="ECO:0008006" key="6">
    <source>
        <dbReference type="Google" id="ProtNLM"/>
    </source>
</evidence>
<gene>
    <name evidence="3" type="ORF">EAI93_00115</name>
    <name evidence="2" type="ORF">ERS852456_02011</name>
</gene>
<evidence type="ECO:0000256" key="1">
    <source>
        <dbReference type="SAM" id="Phobius"/>
    </source>
</evidence>
<dbReference type="Proteomes" id="UP000292665">
    <property type="component" value="Unassembled WGS sequence"/>
</dbReference>
<dbReference type="Proteomes" id="UP000095787">
    <property type="component" value="Unassembled WGS sequence"/>
</dbReference>
<name>A0A174DH67_9FIRM</name>